<dbReference type="GeneID" id="43596360"/>
<sequence>MPRDLPSNLSAPFVPPSLAHHSITLANWSITTHARLVVGALVFRRHAPSCPPQILLVKRASTDSFPNFWEVPGGSVDSSDKTLLDAVVREVWEETGLLVKGFVQQVWDANEGSIEVEFLGRRGERWCKLNFIVEVEDGEVTLDAEEHQDWGWFEKGEIEGLDFVSKQGIEIVMNGFRAFEARK</sequence>
<dbReference type="SUPFAM" id="SSF55811">
    <property type="entry name" value="Nudix"/>
    <property type="match status" value="1"/>
</dbReference>
<feature type="domain" description="Nudix hydrolase" evidence="1">
    <location>
        <begin position="33"/>
        <end position="177"/>
    </location>
</feature>
<dbReference type="CDD" id="cd02883">
    <property type="entry name" value="NUDIX_Hydrolase"/>
    <property type="match status" value="1"/>
</dbReference>
<dbReference type="OrthoDB" id="276276at2759"/>
<dbReference type="Pfam" id="PF00293">
    <property type="entry name" value="NUDIX"/>
    <property type="match status" value="1"/>
</dbReference>
<dbReference type="PANTHER" id="PTHR43736:SF1">
    <property type="entry name" value="DIHYDRONEOPTERIN TRIPHOSPHATE DIPHOSPHATASE"/>
    <property type="match status" value="1"/>
</dbReference>
<dbReference type="AlphaFoldDB" id="A0A370TUG6"/>
<keyword evidence="3" id="KW-1185">Reference proteome</keyword>
<comment type="caution">
    <text evidence="2">The sequence shown here is derived from an EMBL/GenBank/DDBJ whole genome shotgun (WGS) entry which is preliminary data.</text>
</comment>
<dbReference type="PROSITE" id="PS51462">
    <property type="entry name" value="NUDIX"/>
    <property type="match status" value="1"/>
</dbReference>
<evidence type="ECO:0000313" key="3">
    <source>
        <dbReference type="Proteomes" id="UP000254866"/>
    </source>
</evidence>
<dbReference type="Proteomes" id="UP000254866">
    <property type="component" value="Unassembled WGS sequence"/>
</dbReference>
<evidence type="ECO:0000313" key="2">
    <source>
        <dbReference type="EMBL" id="RDL39171.1"/>
    </source>
</evidence>
<gene>
    <name evidence="2" type="ORF">BP5553_03511</name>
</gene>
<proteinExistence type="predicted"/>
<evidence type="ECO:0000259" key="1">
    <source>
        <dbReference type="PROSITE" id="PS51462"/>
    </source>
</evidence>
<dbReference type="Gene3D" id="3.90.79.10">
    <property type="entry name" value="Nucleoside Triphosphate Pyrophosphohydrolase"/>
    <property type="match status" value="1"/>
</dbReference>
<dbReference type="InterPro" id="IPR000086">
    <property type="entry name" value="NUDIX_hydrolase_dom"/>
</dbReference>
<protein>
    <recommendedName>
        <fullName evidence="1">Nudix hydrolase domain-containing protein</fullName>
    </recommendedName>
</protein>
<dbReference type="RefSeq" id="XP_031871827.1">
    <property type="nucleotide sequence ID" value="XM_032012134.1"/>
</dbReference>
<dbReference type="InterPro" id="IPR015797">
    <property type="entry name" value="NUDIX_hydrolase-like_dom_sf"/>
</dbReference>
<accession>A0A370TUG6</accession>
<dbReference type="EMBL" id="NPIC01000002">
    <property type="protein sequence ID" value="RDL39171.1"/>
    <property type="molecule type" value="Genomic_DNA"/>
</dbReference>
<dbReference type="STRING" id="2656787.A0A370TUG6"/>
<organism evidence="2 3">
    <name type="scientific">Venustampulla echinocandica</name>
    <dbReference type="NCBI Taxonomy" id="2656787"/>
    <lineage>
        <taxon>Eukaryota</taxon>
        <taxon>Fungi</taxon>
        <taxon>Dikarya</taxon>
        <taxon>Ascomycota</taxon>
        <taxon>Pezizomycotina</taxon>
        <taxon>Leotiomycetes</taxon>
        <taxon>Helotiales</taxon>
        <taxon>Pleuroascaceae</taxon>
        <taxon>Venustampulla</taxon>
    </lineage>
</organism>
<dbReference type="PANTHER" id="PTHR43736">
    <property type="entry name" value="ADP-RIBOSE PYROPHOSPHATASE"/>
    <property type="match status" value="1"/>
</dbReference>
<name>A0A370TUG6_9HELO</name>
<reference evidence="2 3" key="1">
    <citation type="journal article" date="2018" name="IMA Fungus">
        <title>IMA Genome-F 9: Draft genome sequence of Annulohypoxylon stygium, Aspergillus mulundensis, Berkeleyomyces basicola (syn. Thielaviopsis basicola), Ceratocystis smalleyi, two Cercospora beticola strains, Coleophoma cylindrospora, Fusarium fracticaudum, Phialophora cf. hyalina, and Morchella septimelata.</title>
        <authorList>
            <person name="Wingfield B.D."/>
            <person name="Bills G.F."/>
            <person name="Dong Y."/>
            <person name="Huang W."/>
            <person name="Nel W.J."/>
            <person name="Swalarsk-Parry B.S."/>
            <person name="Vaghefi N."/>
            <person name="Wilken P.M."/>
            <person name="An Z."/>
            <person name="de Beer Z.W."/>
            <person name="De Vos L."/>
            <person name="Chen L."/>
            <person name="Duong T.A."/>
            <person name="Gao Y."/>
            <person name="Hammerbacher A."/>
            <person name="Kikkert J.R."/>
            <person name="Li Y."/>
            <person name="Li H."/>
            <person name="Li K."/>
            <person name="Li Q."/>
            <person name="Liu X."/>
            <person name="Ma X."/>
            <person name="Naidoo K."/>
            <person name="Pethybridge S.J."/>
            <person name="Sun J."/>
            <person name="Steenkamp E.T."/>
            <person name="van der Nest M.A."/>
            <person name="van Wyk S."/>
            <person name="Wingfield M.J."/>
            <person name="Xiong C."/>
            <person name="Yue Q."/>
            <person name="Zhang X."/>
        </authorList>
    </citation>
    <scope>NUCLEOTIDE SEQUENCE [LARGE SCALE GENOMIC DNA]</scope>
    <source>
        <strain evidence="2 3">BP 5553</strain>
    </source>
</reference>